<evidence type="ECO:0000256" key="4">
    <source>
        <dbReference type="SAM" id="MobiDB-lite"/>
    </source>
</evidence>
<keyword evidence="5" id="KW-0732">Signal</keyword>
<dbReference type="GO" id="GO:0003847">
    <property type="term" value="F:1-alkyl-2-acetylglycerophosphocholine esterase activity"/>
    <property type="evidence" value="ECO:0007669"/>
    <property type="project" value="TreeGrafter"/>
</dbReference>
<accession>A0A1V3C096</accession>
<evidence type="ECO:0000256" key="5">
    <source>
        <dbReference type="SAM" id="SignalP"/>
    </source>
</evidence>
<comment type="caution">
    <text evidence="6">The sequence shown here is derived from an EMBL/GenBank/DDBJ whole genome shotgun (WGS) entry which is preliminary data.</text>
</comment>
<dbReference type="PANTHER" id="PTHR10272:SF0">
    <property type="entry name" value="PLATELET-ACTIVATING FACTOR ACETYLHYDROLASE"/>
    <property type="match status" value="1"/>
</dbReference>
<dbReference type="PANTHER" id="PTHR10272">
    <property type="entry name" value="PLATELET-ACTIVATING FACTOR ACETYLHYDROLASE"/>
    <property type="match status" value="1"/>
</dbReference>
<sequence length="379" mass="40208">MAAAALVLPVSLAAPASASAGSAPADAPRAFLPAPTGDHPVGTTDLHLVDGDREDVWVGGSRELMVTLWYPARVDAGRTAPYMTEAESAAMVAELGLDLPDGVLHDGVRTNSRLNMPPARTSGGFPLVVLSPGAGLNRTELSSLAEELASHGFVVAGVDHAHEAAPVEFPDGLVTGCAACENGDWALGAVNRAEDVSFLLDRLTGPDPAWRWSHVIDASRVGMAGHSWGGSATAETLRSVERVDAGINLDGPYYPPVLDEGLDKPLALIENDQGNAWNGVEEMWPRLEGWRQWVRLEGSGHSNGIDRGVLMEQLGLTGMLSPEQWRAQFGDLPVEHGLDLVRTYSVAFFDHHLRGGDQPLLEDPGSFHPELVVVDPDGA</sequence>
<evidence type="ECO:0000313" key="7">
    <source>
        <dbReference type="Proteomes" id="UP000189004"/>
    </source>
</evidence>
<evidence type="ECO:0000256" key="2">
    <source>
        <dbReference type="ARBA" id="ARBA00022963"/>
    </source>
</evidence>
<protein>
    <submittedName>
        <fullName evidence="6">Acetylhydrolase</fullName>
    </submittedName>
</protein>
<dbReference type="STRING" id="501010.NOSIN_10735"/>
<dbReference type="Gene3D" id="3.40.50.1820">
    <property type="entry name" value="alpha/beta hydrolase"/>
    <property type="match status" value="1"/>
</dbReference>
<evidence type="ECO:0000256" key="1">
    <source>
        <dbReference type="ARBA" id="ARBA00022801"/>
    </source>
</evidence>
<dbReference type="InterPro" id="IPR029058">
    <property type="entry name" value="AB_hydrolase_fold"/>
</dbReference>
<dbReference type="EMBL" id="MCOK01000001">
    <property type="protein sequence ID" value="OOC54224.1"/>
    <property type="molecule type" value="Genomic_DNA"/>
</dbReference>
<dbReference type="GO" id="GO:0016042">
    <property type="term" value="P:lipid catabolic process"/>
    <property type="evidence" value="ECO:0007669"/>
    <property type="project" value="UniProtKB-KW"/>
</dbReference>
<evidence type="ECO:0000256" key="3">
    <source>
        <dbReference type="ARBA" id="ARBA00023098"/>
    </source>
</evidence>
<dbReference type="AlphaFoldDB" id="A0A1V3C096"/>
<reference evidence="7" key="1">
    <citation type="submission" date="2016-08" db="EMBL/GenBank/DDBJ databases">
        <authorList>
            <person name="Tokovenko B."/>
            <person name="Kalinowski J."/>
        </authorList>
    </citation>
    <scope>NUCLEOTIDE SEQUENCE [LARGE SCALE GENOMIC DNA]</scope>
    <source>
        <strain evidence="7">UTMC102</strain>
    </source>
</reference>
<feature type="region of interest" description="Disordered" evidence="4">
    <location>
        <begin position="18"/>
        <end position="43"/>
    </location>
</feature>
<proteinExistence type="predicted"/>
<feature type="chain" id="PRO_5039322006" evidence="5">
    <location>
        <begin position="21"/>
        <end position="379"/>
    </location>
</feature>
<gene>
    <name evidence="6" type="ORF">NOSIN_10735</name>
</gene>
<keyword evidence="2" id="KW-0442">Lipid degradation</keyword>
<keyword evidence="1 6" id="KW-0378">Hydrolase</keyword>
<feature type="compositionally biased region" description="Low complexity" evidence="4">
    <location>
        <begin position="18"/>
        <end position="30"/>
    </location>
</feature>
<evidence type="ECO:0000313" key="6">
    <source>
        <dbReference type="EMBL" id="OOC54224.1"/>
    </source>
</evidence>
<keyword evidence="7" id="KW-1185">Reference proteome</keyword>
<name>A0A1V3C096_9ACTN</name>
<keyword evidence="3" id="KW-0443">Lipid metabolism</keyword>
<feature type="signal peptide" evidence="5">
    <location>
        <begin position="1"/>
        <end position="20"/>
    </location>
</feature>
<dbReference type="Proteomes" id="UP000189004">
    <property type="component" value="Unassembled WGS sequence"/>
</dbReference>
<dbReference type="SUPFAM" id="SSF53474">
    <property type="entry name" value="alpha/beta-Hydrolases"/>
    <property type="match status" value="1"/>
</dbReference>
<dbReference type="Pfam" id="PF03403">
    <property type="entry name" value="PAF-AH_p_II"/>
    <property type="match status" value="1"/>
</dbReference>
<organism evidence="6 7">
    <name type="scientific">Nocardiopsis sinuspersici</name>
    <dbReference type="NCBI Taxonomy" id="501010"/>
    <lineage>
        <taxon>Bacteria</taxon>
        <taxon>Bacillati</taxon>
        <taxon>Actinomycetota</taxon>
        <taxon>Actinomycetes</taxon>
        <taxon>Streptosporangiales</taxon>
        <taxon>Nocardiopsidaceae</taxon>
        <taxon>Nocardiopsis</taxon>
    </lineage>
</organism>